<proteinExistence type="predicted"/>
<dbReference type="Proteomes" id="UP000076959">
    <property type="component" value="Unassembled WGS sequence"/>
</dbReference>
<dbReference type="CDD" id="cd14797">
    <property type="entry name" value="DUF302"/>
    <property type="match status" value="1"/>
</dbReference>
<dbReference type="InterPro" id="IPR005180">
    <property type="entry name" value="DUF302"/>
</dbReference>
<dbReference type="Gene3D" id="3.30.310.70">
    <property type="entry name" value="TT1751-like domain"/>
    <property type="match status" value="1"/>
</dbReference>
<comment type="caution">
    <text evidence="2">The sequence shown here is derived from an EMBL/GenBank/DDBJ whole genome shotgun (WGS) entry which is preliminary data.</text>
</comment>
<feature type="domain" description="DUF302" evidence="1">
    <location>
        <begin position="37"/>
        <end position="99"/>
    </location>
</feature>
<dbReference type="AlphaFoldDB" id="A0A176ZC46"/>
<organism evidence="2 3">
    <name type="scientific">Bradyrhizobium centrolobii</name>
    <dbReference type="NCBI Taxonomy" id="1505087"/>
    <lineage>
        <taxon>Bacteria</taxon>
        <taxon>Pseudomonadati</taxon>
        <taxon>Pseudomonadota</taxon>
        <taxon>Alphaproteobacteria</taxon>
        <taxon>Hyphomicrobiales</taxon>
        <taxon>Nitrobacteraceae</taxon>
        <taxon>Bradyrhizobium</taxon>
    </lineage>
</organism>
<accession>A0A176ZC46</accession>
<dbReference type="SUPFAM" id="SSF103247">
    <property type="entry name" value="TT1751-like"/>
    <property type="match status" value="1"/>
</dbReference>
<evidence type="ECO:0000313" key="2">
    <source>
        <dbReference type="EMBL" id="OAF17505.1"/>
    </source>
</evidence>
<dbReference type="STRING" id="1505087.AYJ54_04980"/>
<keyword evidence="3" id="KW-1185">Reference proteome</keyword>
<dbReference type="PANTHER" id="PTHR38342">
    <property type="entry name" value="SLR5037 PROTEIN"/>
    <property type="match status" value="1"/>
</dbReference>
<evidence type="ECO:0000313" key="3">
    <source>
        <dbReference type="Proteomes" id="UP000076959"/>
    </source>
</evidence>
<dbReference type="Pfam" id="PF03625">
    <property type="entry name" value="DUF302"/>
    <property type="match status" value="1"/>
</dbReference>
<dbReference type="OrthoDB" id="9799367at2"/>
<dbReference type="PANTHER" id="PTHR38342:SF2">
    <property type="entry name" value="INNER MEMBRANE OR EXPORTED"/>
    <property type="match status" value="1"/>
</dbReference>
<dbReference type="EMBL" id="LUUB01000002">
    <property type="protein sequence ID" value="OAF17505.1"/>
    <property type="molecule type" value="Genomic_DNA"/>
</dbReference>
<dbReference type="InterPro" id="IPR035923">
    <property type="entry name" value="TT1751-like_sf"/>
</dbReference>
<name>A0A176ZC46_9BRAD</name>
<gene>
    <name evidence="2" type="ORF">AYJ54_04980</name>
</gene>
<dbReference type="RefSeq" id="WP_063695891.1">
    <property type="nucleotide sequence ID" value="NZ_LUUB01000002.1"/>
</dbReference>
<evidence type="ECO:0000259" key="1">
    <source>
        <dbReference type="Pfam" id="PF03625"/>
    </source>
</evidence>
<reference evidence="2 3" key="1">
    <citation type="submission" date="2016-03" db="EMBL/GenBank/DDBJ databases">
        <title>Draft Genome Sequence of the Strain BR 10245 (Bradyrhizobium sp.) isolated from nodules of Centrolobium paraense.</title>
        <authorList>
            <person name="Simoes-Araujo J.L.Sr."/>
            <person name="Barauna A.C."/>
            <person name="Silva K."/>
            <person name="Zilli J.E."/>
        </authorList>
    </citation>
    <scope>NUCLEOTIDE SEQUENCE [LARGE SCALE GENOMIC DNA]</scope>
    <source>
        <strain evidence="2 3">BR 10245</strain>
    </source>
</reference>
<sequence length="134" mass="13868">MSADGLVTHASPYGPRETMDRLEAEVTAKGLQVFARIDHAAGAAEVGLSLRPTEVLIFGSAKAGTPLMQSVQFIGIDLPLRALVWQDASGAAWLSYNDPAWLAARHGVPGDMAVLGNMSALPAAVTKAATAPSS</sequence>
<protein>
    <recommendedName>
        <fullName evidence="1">DUF302 domain-containing protein</fullName>
    </recommendedName>
</protein>